<dbReference type="Proteomes" id="UP001222680">
    <property type="component" value="Chromosome"/>
</dbReference>
<organism evidence="1 2">
    <name type="scientific">Edwardsiella ictaluri</name>
    <dbReference type="NCBI Taxonomy" id="67780"/>
    <lineage>
        <taxon>Bacteria</taxon>
        <taxon>Pseudomonadati</taxon>
        <taxon>Pseudomonadota</taxon>
        <taxon>Gammaproteobacteria</taxon>
        <taxon>Enterobacterales</taxon>
        <taxon>Hafniaceae</taxon>
        <taxon>Edwardsiella</taxon>
    </lineage>
</organism>
<evidence type="ECO:0000313" key="2">
    <source>
        <dbReference type="Proteomes" id="UP001222680"/>
    </source>
</evidence>
<name>A0ABY8GFN2_EDWIC</name>
<protein>
    <submittedName>
        <fullName evidence="1">Uncharacterized protein</fullName>
    </submittedName>
</protein>
<dbReference type="EMBL" id="CP092014">
    <property type="protein sequence ID" value="WFN96286.1"/>
    <property type="molecule type" value="Genomic_DNA"/>
</dbReference>
<gene>
    <name evidence="1" type="ORF">MAY91_16215</name>
</gene>
<reference evidence="1 2" key="1">
    <citation type="submission" date="2022-02" db="EMBL/GenBank/DDBJ databases">
        <title>Phenotypic, genotypic and serological characterization of Edwardsiella ictaluri from catfish and ornamental fish species.</title>
        <authorList>
            <person name="Rose D."/>
            <person name="Tekedar H.C."/>
            <person name="Waldbieser G.C."/>
            <person name="Aarattuthodi S."/>
            <person name="Griffin M.J."/>
        </authorList>
    </citation>
    <scope>NUCLEOTIDE SEQUENCE [LARGE SCALE GENOMIC DNA]</scope>
    <source>
        <strain evidence="1 2">13 TAL-140 K3</strain>
    </source>
</reference>
<accession>A0ABY8GFN2</accession>
<proteinExistence type="predicted"/>
<keyword evidence="2" id="KW-1185">Reference proteome</keyword>
<evidence type="ECO:0000313" key="1">
    <source>
        <dbReference type="EMBL" id="WFN96286.1"/>
    </source>
</evidence>
<sequence length="68" mass="7670">MTDKKKAHQADGQRLHTAIMGKIHRRVLAPMHISGSGDQTVLGVIISDTALKALQDWIIYLIYYYDDS</sequence>
<dbReference type="RefSeq" id="WP_278068355.1">
    <property type="nucleotide sequence ID" value="NZ_CP113159.1"/>
</dbReference>